<dbReference type="EMBL" id="GBXM01006221">
    <property type="protein sequence ID" value="JAI02357.1"/>
    <property type="molecule type" value="Transcribed_RNA"/>
</dbReference>
<protein>
    <submittedName>
        <fullName evidence="1">Uncharacterized protein</fullName>
    </submittedName>
</protein>
<reference evidence="1" key="1">
    <citation type="submission" date="2014-11" db="EMBL/GenBank/DDBJ databases">
        <authorList>
            <person name="Amaro Gonzalez C."/>
        </authorList>
    </citation>
    <scope>NUCLEOTIDE SEQUENCE</scope>
</reference>
<name>A0A0E9XIV7_ANGAN</name>
<proteinExistence type="predicted"/>
<reference evidence="1" key="2">
    <citation type="journal article" date="2015" name="Fish Shellfish Immunol.">
        <title>Early steps in the European eel (Anguilla anguilla)-Vibrio vulnificus interaction in the gills: Role of the RtxA13 toxin.</title>
        <authorList>
            <person name="Callol A."/>
            <person name="Pajuelo D."/>
            <person name="Ebbesson L."/>
            <person name="Teles M."/>
            <person name="MacKenzie S."/>
            <person name="Amaro C."/>
        </authorList>
    </citation>
    <scope>NUCLEOTIDE SEQUENCE</scope>
</reference>
<evidence type="ECO:0000313" key="1">
    <source>
        <dbReference type="EMBL" id="JAI02357.1"/>
    </source>
</evidence>
<organism evidence="1">
    <name type="scientific">Anguilla anguilla</name>
    <name type="common">European freshwater eel</name>
    <name type="synonym">Muraena anguilla</name>
    <dbReference type="NCBI Taxonomy" id="7936"/>
    <lineage>
        <taxon>Eukaryota</taxon>
        <taxon>Metazoa</taxon>
        <taxon>Chordata</taxon>
        <taxon>Craniata</taxon>
        <taxon>Vertebrata</taxon>
        <taxon>Euteleostomi</taxon>
        <taxon>Actinopterygii</taxon>
        <taxon>Neopterygii</taxon>
        <taxon>Teleostei</taxon>
        <taxon>Anguilliformes</taxon>
        <taxon>Anguillidae</taxon>
        <taxon>Anguilla</taxon>
    </lineage>
</organism>
<dbReference type="AlphaFoldDB" id="A0A0E9XIV7"/>
<sequence length="69" mass="8109">MWNESLSNTFEFTPHYSSVNRTNSFSSFICVVEFYQEEEQEHAVSVLWSVCFHIKNISVVFSHIVALIY</sequence>
<accession>A0A0E9XIV7</accession>